<proteinExistence type="predicted"/>
<dbReference type="Proteomes" id="UP001217838">
    <property type="component" value="Unassembled WGS sequence"/>
</dbReference>
<comment type="caution">
    <text evidence="1">The sequence shown here is derived from an EMBL/GenBank/DDBJ whole genome shotgun (WGS) entry which is preliminary data.</text>
</comment>
<sequence>MTWSTFSGNFIARGCQPVSARAGETVRILVLGELKLGKRPPVRSLEAMLYVRDSGRAHDFVPDDRDELPARRFFGRVEGFKPEGTKWSLIAVFELPADAVGNYQLLVGWRDQGKRRGQFSPVDTGKTDALFEVTQ</sequence>
<dbReference type="EMBL" id="JAQNDN010000020">
    <property type="protein sequence ID" value="MDC0672901.1"/>
    <property type="molecule type" value="Genomic_DNA"/>
</dbReference>
<accession>A0ABT5BFH6</accession>
<protein>
    <submittedName>
        <fullName evidence="1">Uncharacterized protein</fullName>
    </submittedName>
</protein>
<organism evidence="1 2">
    <name type="scientific">Nannocystis radixulma</name>
    <dbReference type="NCBI Taxonomy" id="2995305"/>
    <lineage>
        <taxon>Bacteria</taxon>
        <taxon>Pseudomonadati</taxon>
        <taxon>Myxococcota</taxon>
        <taxon>Polyangia</taxon>
        <taxon>Nannocystales</taxon>
        <taxon>Nannocystaceae</taxon>
        <taxon>Nannocystis</taxon>
    </lineage>
</organism>
<evidence type="ECO:0000313" key="2">
    <source>
        <dbReference type="Proteomes" id="UP001217838"/>
    </source>
</evidence>
<dbReference type="RefSeq" id="WP_272005083.1">
    <property type="nucleotide sequence ID" value="NZ_JAQNDN010000020.1"/>
</dbReference>
<gene>
    <name evidence="1" type="ORF">POL58_34430</name>
</gene>
<reference evidence="1 2" key="1">
    <citation type="submission" date="2022-11" db="EMBL/GenBank/DDBJ databases">
        <title>Minimal conservation of predation-associated metabolite biosynthetic gene clusters underscores biosynthetic potential of Myxococcota including descriptions for ten novel species: Archangium lansinium sp. nov., Myxococcus landrumus sp. nov., Nannocystis bai.</title>
        <authorList>
            <person name="Ahearne A."/>
            <person name="Stevens C."/>
            <person name="Dowd S."/>
        </authorList>
    </citation>
    <scope>NUCLEOTIDE SEQUENCE [LARGE SCALE GENOMIC DNA]</scope>
    <source>
        <strain evidence="1 2">NCELM</strain>
    </source>
</reference>
<name>A0ABT5BFH6_9BACT</name>
<keyword evidence="2" id="KW-1185">Reference proteome</keyword>
<evidence type="ECO:0000313" key="1">
    <source>
        <dbReference type="EMBL" id="MDC0672901.1"/>
    </source>
</evidence>